<evidence type="ECO:0000256" key="1">
    <source>
        <dbReference type="SAM" id="Coils"/>
    </source>
</evidence>
<name>A0A8D8XD69_9HEMI</name>
<keyword evidence="1" id="KW-0175">Coiled coil</keyword>
<organism evidence="3">
    <name type="scientific">Cacopsylla melanoneura</name>
    <dbReference type="NCBI Taxonomy" id="428564"/>
    <lineage>
        <taxon>Eukaryota</taxon>
        <taxon>Metazoa</taxon>
        <taxon>Ecdysozoa</taxon>
        <taxon>Arthropoda</taxon>
        <taxon>Hexapoda</taxon>
        <taxon>Insecta</taxon>
        <taxon>Pterygota</taxon>
        <taxon>Neoptera</taxon>
        <taxon>Paraneoptera</taxon>
        <taxon>Hemiptera</taxon>
        <taxon>Sternorrhyncha</taxon>
        <taxon>Psylloidea</taxon>
        <taxon>Psyllidae</taxon>
        <taxon>Psyllinae</taxon>
        <taxon>Cacopsylla</taxon>
    </lineage>
</organism>
<dbReference type="Pfam" id="PF14529">
    <property type="entry name" value="Exo_endo_phos_2"/>
    <property type="match status" value="1"/>
</dbReference>
<reference evidence="3" key="1">
    <citation type="submission" date="2021-05" db="EMBL/GenBank/DDBJ databases">
        <authorList>
            <person name="Alioto T."/>
            <person name="Alioto T."/>
            <person name="Gomez Garrido J."/>
        </authorList>
    </citation>
    <scope>NUCLEOTIDE SEQUENCE</scope>
</reference>
<dbReference type="PANTHER" id="PTHR47027">
    <property type="entry name" value="REVERSE TRANSCRIPTASE DOMAIN-CONTAINING PROTEIN"/>
    <property type="match status" value="1"/>
</dbReference>
<dbReference type="CDD" id="cd01650">
    <property type="entry name" value="RT_nLTR_like"/>
    <property type="match status" value="1"/>
</dbReference>
<protein>
    <submittedName>
        <fullName evidence="3">Craniofacial development protein 2</fullName>
    </submittedName>
</protein>
<dbReference type="SUPFAM" id="SSF56672">
    <property type="entry name" value="DNA/RNA polymerases"/>
    <property type="match status" value="1"/>
</dbReference>
<dbReference type="InterPro" id="IPR043502">
    <property type="entry name" value="DNA/RNA_pol_sf"/>
</dbReference>
<dbReference type="Gene3D" id="3.60.10.10">
    <property type="entry name" value="Endonuclease/exonuclease/phosphatase"/>
    <property type="match status" value="1"/>
</dbReference>
<evidence type="ECO:0000313" key="3">
    <source>
        <dbReference type="EMBL" id="CAG6692657.1"/>
    </source>
</evidence>
<dbReference type="PANTHER" id="PTHR47027:SF25">
    <property type="entry name" value="REVERSE TRANSCRIPTASE DOMAIN-CONTAINING PROTEIN"/>
    <property type="match status" value="1"/>
</dbReference>
<proteinExistence type="predicted"/>
<dbReference type="InterPro" id="IPR036691">
    <property type="entry name" value="Endo/exonu/phosph_ase_sf"/>
</dbReference>
<dbReference type="Gene3D" id="3.30.70.270">
    <property type="match status" value="1"/>
</dbReference>
<dbReference type="GO" id="GO:0071897">
    <property type="term" value="P:DNA biosynthetic process"/>
    <property type="evidence" value="ECO:0007669"/>
    <property type="project" value="UniProtKB-ARBA"/>
</dbReference>
<dbReference type="PROSITE" id="PS50878">
    <property type="entry name" value="RT_POL"/>
    <property type="match status" value="1"/>
</dbReference>
<dbReference type="Pfam" id="PF00078">
    <property type="entry name" value="RVT_1"/>
    <property type="match status" value="1"/>
</dbReference>
<feature type="domain" description="Reverse transcriptase" evidence="2">
    <location>
        <begin position="526"/>
        <end position="796"/>
    </location>
</feature>
<dbReference type="AlphaFoldDB" id="A0A8D8XD69"/>
<sequence>MAMLATKFNSGVSSSIGSPGGAVTSITEGFKCREEIRIGTWNVKTMNQGGKIHNAIQEMTRLNLNFLGVSEMRWPGSGSVNIQDHQVFYSGTDNGKHEYGVGLILTKEIAKCVDNFIPVSCRVMLVQIKAKPVDLNIIQVYAPTSDATEEEIEDFYSSLNQVLKKLKKQDILILMGDFNAKLGAGKTSQSVGPFGLGNRNPRGDELETFAVTNQLAVMNTWFRLHPRRLYTWKSPMDKPGKIVRNQIDYILISKRYRNAITSVKTYPGADIQSDHVPLVATFKVKLKRITTKNKKMYDLRKLKDPYSKQTAKQILNETLRNIEEKNTVKEKLEIVKRTCKEIKEKCLKKDVRKKKTWMTEDILELMEQRRQNKGNTNEYKRIQIIIRRRIREAKEREKTEQCDEIEYYQSRYDDFNVHRKVKEATGRYRKKTVGKIIDEEGQLVVSKEEKKKVWERYLEELFHDTRTKVEPVIEDYSGPEILTHEVEAAINQMKDGKAVGLDEVPTEILKLLDEEQTKILTTIFNNIYSTGKIPPEWLKSEFITLPKKPGVKSCGDYRTISLMSHMLKLFLKVIHRRIYRICEQQISPNQFGFVNAVGTREALFSAQVLFQKCRDVSCNVFACLIDYKKAFDRVRHEQMIEILKETGIDGKDLRIITNLYWNQTAVLRVDYEHTEQVEILRGVRQGCIISPILFNLYSEYIFKEALADLDEGISINGVHLNLRYADDTIVFADTLEGLQQLMNKVTETSKKYGLDINTNKTKFMIISKENITGANLYVEGKRIERVSQYTYLGTIINEQWDNSQEIRCRIGKAKSTFNEMSAVFKSHNLTLETKIRLIRCYVYSVLLYGVETWTLKEETTAKLQAFEFWLYRRILKISWKEKVTNIEVLRRMKMTPELVNIVKCRKLQYLGHIMRNEGRYELLQCILQGKIAGKRAPGRRRISWLANLRTWFGKSTTQLFRIATNKIMIARMIANVRNGQAP</sequence>
<dbReference type="CDD" id="cd09076">
    <property type="entry name" value="L1-EN"/>
    <property type="match status" value="1"/>
</dbReference>
<dbReference type="InterPro" id="IPR000477">
    <property type="entry name" value="RT_dom"/>
</dbReference>
<dbReference type="GO" id="GO:0003824">
    <property type="term" value="F:catalytic activity"/>
    <property type="evidence" value="ECO:0007669"/>
    <property type="project" value="InterPro"/>
</dbReference>
<dbReference type="EMBL" id="HBUF01308337">
    <property type="protein sequence ID" value="CAG6692657.1"/>
    <property type="molecule type" value="Transcribed_RNA"/>
</dbReference>
<dbReference type="InterPro" id="IPR043128">
    <property type="entry name" value="Rev_trsase/Diguanyl_cyclase"/>
</dbReference>
<accession>A0A8D8XD69</accession>
<evidence type="ECO:0000259" key="2">
    <source>
        <dbReference type="PROSITE" id="PS50878"/>
    </source>
</evidence>
<feature type="coiled-coil region" evidence="1">
    <location>
        <begin position="315"/>
        <end position="345"/>
    </location>
</feature>
<dbReference type="SUPFAM" id="SSF56219">
    <property type="entry name" value="DNase I-like"/>
    <property type="match status" value="1"/>
</dbReference>
<dbReference type="InterPro" id="IPR005135">
    <property type="entry name" value="Endo/exonuclease/phosphatase"/>
</dbReference>